<comment type="caution">
    <text evidence="1">The sequence shown here is derived from an EMBL/GenBank/DDBJ whole genome shotgun (WGS) entry which is preliminary data.</text>
</comment>
<name>A0ABU4VEZ3_9ACTN</name>
<dbReference type="EMBL" id="JAXAVX010000001">
    <property type="protein sequence ID" value="MDX8149970.1"/>
    <property type="molecule type" value="Genomic_DNA"/>
</dbReference>
<reference evidence="1 2" key="1">
    <citation type="submission" date="2023-11" db="EMBL/GenBank/DDBJ databases">
        <authorList>
            <person name="Xu M."/>
            <person name="Jiang T."/>
        </authorList>
    </citation>
    <scope>NUCLEOTIDE SEQUENCE [LARGE SCALE GENOMIC DNA]</scope>
    <source>
        <strain evidence="1 2">SD</strain>
    </source>
</reference>
<dbReference type="Proteomes" id="UP001277761">
    <property type="component" value="Unassembled WGS sequence"/>
</dbReference>
<organism evidence="1 2">
    <name type="scientific">Patulibacter brassicae</name>
    <dbReference type="NCBI Taxonomy" id="1705717"/>
    <lineage>
        <taxon>Bacteria</taxon>
        <taxon>Bacillati</taxon>
        <taxon>Actinomycetota</taxon>
        <taxon>Thermoleophilia</taxon>
        <taxon>Solirubrobacterales</taxon>
        <taxon>Patulibacteraceae</taxon>
        <taxon>Patulibacter</taxon>
    </lineage>
</organism>
<evidence type="ECO:0000313" key="2">
    <source>
        <dbReference type="Proteomes" id="UP001277761"/>
    </source>
</evidence>
<proteinExistence type="predicted"/>
<keyword evidence="2" id="KW-1185">Reference proteome</keyword>
<protein>
    <submittedName>
        <fullName evidence="1">Uncharacterized protein</fullName>
    </submittedName>
</protein>
<sequence>MPDDAERDLQIQLARLDHGTGRVPEQDDDPDAQVTTAEGLAETAAGAAAAFDRLVREAGGAR</sequence>
<evidence type="ECO:0000313" key="1">
    <source>
        <dbReference type="EMBL" id="MDX8149970.1"/>
    </source>
</evidence>
<gene>
    <name evidence="1" type="ORF">SK069_00050</name>
</gene>
<accession>A0ABU4VEZ3</accession>
<dbReference type="RefSeq" id="WP_319952124.1">
    <property type="nucleotide sequence ID" value="NZ_JAXAVX010000001.1"/>
</dbReference>